<dbReference type="EMBL" id="JAFEJA010000003">
    <property type="protein sequence ID" value="MBM9624514.1"/>
    <property type="molecule type" value="Genomic_DNA"/>
</dbReference>
<dbReference type="Proteomes" id="UP000664109">
    <property type="component" value="Unassembled WGS sequence"/>
</dbReference>
<dbReference type="Pfam" id="PF00196">
    <property type="entry name" value="GerE"/>
    <property type="match status" value="1"/>
</dbReference>
<evidence type="ECO:0000259" key="4">
    <source>
        <dbReference type="PROSITE" id="PS50043"/>
    </source>
</evidence>
<feature type="domain" description="HTH luxR-type" evidence="4">
    <location>
        <begin position="159"/>
        <end position="224"/>
    </location>
</feature>
<name>A0ABS2V3W6_9ACTN</name>
<dbReference type="Gene3D" id="3.40.50.2300">
    <property type="match status" value="1"/>
</dbReference>
<dbReference type="RefSeq" id="WP_205378696.1">
    <property type="nucleotide sequence ID" value="NZ_JAFEJA010000003.1"/>
</dbReference>
<organism evidence="5 6">
    <name type="scientific">Streptomyces zhihengii</name>
    <dbReference type="NCBI Taxonomy" id="1818004"/>
    <lineage>
        <taxon>Bacteria</taxon>
        <taxon>Bacillati</taxon>
        <taxon>Actinomycetota</taxon>
        <taxon>Actinomycetes</taxon>
        <taxon>Kitasatosporales</taxon>
        <taxon>Streptomycetaceae</taxon>
        <taxon>Streptomyces</taxon>
    </lineage>
</organism>
<evidence type="ECO:0000313" key="5">
    <source>
        <dbReference type="EMBL" id="MBM9624514.1"/>
    </source>
</evidence>
<sequence length="226" mass="24820">MKTGAVESSSLSTAGQTETQRQIAVKIHASDVIAHAGLVHSLQQSPRLREFDQHRDTEPDVFTLSVKSVDASTLKLIDTLSPSGSGRFVLVIDKDCHVDVYAAIERGVRAMLWRSNFSTTAICNTISAVADGEGCLPAGLQGALMRQVQLVHREVLAPRGLTSSAFSQREIEVLRLLSEGLDLEQVSQRMQYSERTIKNVLYAAMKRHHFTNRTQAVSHAIRSGLI</sequence>
<dbReference type="PRINTS" id="PR00038">
    <property type="entry name" value="HTHLUXR"/>
</dbReference>
<keyword evidence="5" id="KW-0614">Plasmid</keyword>
<reference evidence="5 6" key="1">
    <citation type="journal article" date="2016" name="Arch. Microbiol.">
        <title>Streptomyces zhihengii sp. nov., isolated from rhizospheric soil of Psammosilene tunicoides.</title>
        <authorList>
            <person name="Huang M.J."/>
            <person name="Fei J.J."/>
            <person name="Salam N."/>
            <person name="Kim C.J."/>
            <person name="Hozzein W.N."/>
            <person name="Xiao M."/>
            <person name="Huang H.Q."/>
            <person name="Li W.J."/>
        </authorList>
    </citation>
    <scope>NUCLEOTIDE SEQUENCE [LARGE SCALE GENOMIC DNA]</scope>
    <source>
        <strain evidence="5 6">YIM T102</strain>
    </source>
</reference>
<dbReference type="InterPro" id="IPR000792">
    <property type="entry name" value="Tscrpt_reg_LuxR_C"/>
</dbReference>
<dbReference type="InterPro" id="IPR016032">
    <property type="entry name" value="Sig_transdc_resp-reg_C-effctor"/>
</dbReference>
<evidence type="ECO:0000256" key="3">
    <source>
        <dbReference type="ARBA" id="ARBA00023163"/>
    </source>
</evidence>
<comment type="caution">
    <text evidence="5">The sequence shown here is derived from an EMBL/GenBank/DDBJ whole genome shotgun (WGS) entry which is preliminary data.</text>
</comment>
<dbReference type="SUPFAM" id="SSF46894">
    <property type="entry name" value="C-terminal effector domain of the bipartite response regulators"/>
    <property type="match status" value="1"/>
</dbReference>
<keyword evidence="1" id="KW-0805">Transcription regulation</keyword>
<proteinExistence type="predicted"/>
<dbReference type="SMART" id="SM00421">
    <property type="entry name" value="HTH_LUXR"/>
    <property type="match status" value="1"/>
</dbReference>
<keyword evidence="6" id="KW-1185">Reference proteome</keyword>
<keyword evidence="2" id="KW-0238">DNA-binding</keyword>
<dbReference type="PROSITE" id="PS50043">
    <property type="entry name" value="HTH_LUXR_2"/>
    <property type="match status" value="1"/>
</dbReference>
<keyword evidence="3" id="KW-0804">Transcription</keyword>
<dbReference type="CDD" id="cd06170">
    <property type="entry name" value="LuxR_C_like"/>
    <property type="match status" value="1"/>
</dbReference>
<evidence type="ECO:0000313" key="6">
    <source>
        <dbReference type="Proteomes" id="UP000664109"/>
    </source>
</evidence>
<gene>
    <name evidence="5" type="ORF">JE024_38865</name>
</gene>
<evidence type="ECO:0000256" key="2">
    <source>
        <dbReference type="ARBA" id="ARBA00023125"/>
    </source>
</evidence>
<geneLocation type="plasmid" evidence="5">
    <name>unnamed1</name>
</geneLocation>
<dbReference type="PANTHER" id="PTHR44688">
    <property type="entry name" value="DNA-BINDING TRANSCRIPTIONAL ACTIVATOR DEVR_DOSR"/>
    <property type="match status" value="1"/>
</dbReference>
<protein>
    <submittedName>
        <fullName evidence="5">Response regulator transcription factor</fullName>
    </submittedName>
</protein>
<accession>A0ABS2V3W6</accession>
<dbReference type="PANTHER" id="PTHR44688:SF16">
    <property type="entry name" value="DNA-BINDING TRANSCRIPTIONAL ACTIVATOR DEVR_DOSR"/>
    <property type="match status" value="1"/>
</dbReference>
<evidence type="ECO:0000256" key="1">
    <source>
        <dbReference type="ARBA" id="ARBA00023015"/>
    </source>
</evidence>